<accession>A0ABZ1E301</accession>
<proteinExistence type="predicted"/>
<evidence type="ECO:0000313" key="2">
    <source>
        <dbReference type="EMBL" id="WRY35065.1"/>
    </source>
</evidence>
<sequence length="126" mass="14208">MVDELAEEGLDLDLIGKELDAELDPFDLVCHVAFGAKPLTRKERANNVRKRDIFNQHGDKARAVLDALLDKYADEGVLNLDDSNILQINPFSHMVTPIELMRAFGKKADYQQAIHDLQKALYEESA</sequence>
<evidence type="ECO:0000259" key="1">
    <source>
        <dbReference type="Pfam" id="PF08463"/>
    </source>
</evidence>
<feature type="domain" description="EcoEI R protein C-terminal" evidence="1">
    <location>
        <begin position="1"/>
        <end position="122"/>
    </location>
</feature>
<dbReference type="Proteomes" id="UP001623290">
    <property type="component" value="Chromosome"/>
</dbReference>
<gene>
    <name evidence="2" type="ORF">RPE78_12830</name>
</gene>
<name>A0ABZ1E301_9RHOB</name>
<organism evidence="2 3">
    <name type="scientific">Thioclava litoralis</name>
    <dbReference type="NCBI Taxonomy" id="3076557"/>
    <lineage>
        <taxon>Bacteria</taxon>
        <taxon>Pseudomonadati</taxon>
        <taxon>Pseudomonadota</taxon>
        <taxon>Alphaproteobacteria</taxon>
        <taxon>Rhodobacterales</taxon>
        <taxon>Paracoccaceae</taxon>
        <taxon>Thioclava</taxon>
    </lineage>
</organism>
<protein>
    <submittedName>
        <fullName evidence="2">Type I restriction-modification enzyme R subunit C-terminal domain-containing protein</fullName>
    </submittedName>
</protein>
<dbReference type="EMBL" id="CP135443">
    <property type="protein sequence ID" value="WRY35065.1"/>
    <property type="molecule type" value="Genomic_DNA"/>
</dbReference>
<dbReference type="Pfam" id="PF08463">
    <property type="entry name" value="EcoEI_R_C"/>
    <property type="match status" value="1"/>
</dbReference>
<reference evidence="2 3" key="1">
    <citation type="submission" date="2023-09" db="EMBL/GenBank/DDBJ databases">
        <title>Thioclava shenzhenensis sp. nov., a multidrug resistant bacteria-antagonizing species isolated from coastal seawater.</title>
        <authorList>
            <person name="Long M."/>
        </authorList>
    </citation>
    <scope>NUCLEOTIDE SEQUENCE [LARGE SCALE GENOMIC DNA]</scope>
    <source>
        <strain evidence="2 3">FTW29</strain>
    </source>
</reference>
<keyword evidence="3" id="KW-1185">Reference proteome</keyword>
<evidence type="ECO:0000313" key="3">
    <source>
        <dbReference type="Proteomes" id="UP001623290"/>
    </source>
</evidence>
<dbReference type="InterPro" id="IPR013670">
    <property type="entry name" value="EcoEI_R_C_dom"/>
</dbReference>